<accession>A0A9N9GL70</accession>
<evidence type="ECO:0000313" key="3">
    <source>
        <dbReference type="Proteomes" id="UP000789375"/>
    </source>
</evidence>
<dbReference type="Proteomes" id="UP000789375">
    <property type="component" value="Unassembled WGS sequence"/>
</dbReference>
<sequence>MATKEKVIQGYDVTLEFLMEAKKKLEDWEEENGGRLNELDKGVEKVKESDKMNEEDLEKERVELENEKKKLEDDKKEWGNKFKKFVGEGNEQIAERKESGCAVHYDRLESNQGKANIMCHRPPEYVGRPVVWFCDIFVQFHQDLKNAEPVPKKYYDIALKLCKEMSKTYPNENARTKAFDDYALIGNREFKNEIGTGHVDPYLQGVYSWLNYWSTDRGDFWRKQCCCPGFIISVAGS</sequence>
<keyword evidence="3" id="KW-1185">Reference proteome</keyword>
<proteinExistence type="predicted"/>
<name>A0A9N9GL70_FUNMO</name>
<gene>
    <name evidence="2" type="ORF">FMOSSE_LOCUS9609</name>
</gene>
<protein>
    <submittedName>
        <fullName evidence="2">14471_t:CDS:1</fullName>
    </submittedName>
</protein>
<dbReference type="AlphaFoldDB" id="A0A9N9GL70"/>
<evidence type="ECO:0000256" key="1">
    <source>
        <dbReference type="SAM" id="MobiDB-lite"/>
    </source>
</evidence>
<feature type="compositionally biased region" description="Basic and acidic residues" evidence="1">
    <location>
        <begin position="37"/>
        <end position="60"/>
    </location>
</feature>
<reference evidence="2" key="1">
    <citation type="submission" date="2021-06" db="EMBL/GenBank/DDBJ databases">
        <authorList>
            <person name="Kallberg Y."/>
            <person name="Tangrot J."/>
            <person name="Rosling A."/>
        </authorList>
    </citation>
    <scope>NUCLEOTIDE SEQUENCE</scope>
    <source>
        <strain evidence="2">87-6 pot B 2015</strain>
    </source>
</reference>
<dbReference type="EMBL" id="CAJVPP010002863">
    <property type="protein sequence ID" value="CAG8613805.1"/>
    <property type="molecule type" value="Genomic_DNA"/>
</dbReference>
<comment type="caution">
    <text evidence="2">The sequence shown here is derived from an EMBL/GenBank/DDBJ whole genome shotgun (WGS) entry which is preliminary data.</text>
</comment>
<organism evidence="2 3">
    <name type="scientific">Funneliformis mosseae</name>
    <name type="common">Endomycorrhizal fungus</name>
    <name type="synonym">Glomus mosseae</name>
    <dbReference type="NCBI Taxonomy" id="27381"/>
    <lineage>
        <taxon>Eukaryota</taxon>
        <taxon>Fungi</taxon>
        <taxon>Fungi incertae sedis</taxon>
        <taxon>Mucoromycota</taxon>
        <taxon>Glomeromycotina</taxon>
        <taxon>Glomeromycetes</taxon>
        <taxon>Glomerales</taxon>
        <taxon>Glomeraceae</taxon>
        <taxon>Funneliformis</taxon>
    </lineage>
</organism>
<feature type="region of interest" description="Disordered" evidence="1">
    <location>
        <begin position="29"/>
        <end position="60"/>
    </location>
</feature>
<evidence type="ECO:0000313" key="2">
    <source>
        <dbReference type="EMBL" id="CAG8613805.1"/>
    </source>
</evidence>